<evidence type="ECO:0000313" key="3">
    <source>
        <dbReference type="Proteomes" id="UP000219788"/>
    </source>
</evidence>
<gene>
    <name evidence="2" type="ORF">CRM76_13335</name>
</gene>
<protein>
    <submittedName>
        <fullName evidence="2">Uncharacterized protein</fullName>
    </submittedName>
</protein>
<keyword evidence="1" id="KW-0732">Signal</keyword>
<proteinExistence type="predicted"/>
<organism evidence="2 3">
    <name type="scientific">Edwardsiella tarda</name>
    <dbReference type="NCBI Taxonomy" id="636"/>
    <lineage>
        <taxon>Bacteria</taxon>
        <taxon>Pseudomonadati</taxon>
        <taxon>Pseudomonadota</taxon>
        <taxon>Gammaproteobacteria</taxon>
        <taxon>Enterobacterales</taxon>
        <taxon>Hafniaceae</taxon>
        <taxon>Edwardsiella</taxon>
    </lineage>
</organism>
<dbReference type="Proteomes" id="UP000219788">
    <property type="component" value="Unassembled WGS sequence"/>
</dbReference>
<dbReference type="Gene3D" id="3.30.1450.10">
    <property type="match status" value="1"/>
</dbReference>
<dbReference type="EMBL" id="PDDV01000013">
    <property type="protein sequence ID" value="PEH72848.1"/>
    <property type="molecule type" value="Genomic_DNA"/>
</dbReference>
<dbReference type="InterPro" id="IPR037873">
    <property type="entry name" value="BamE-like"/>
</dbReference>
<sequence>MRSVMLASALLWLSGCLGHIDRTQQQRVQQFSAQQLGERLVPGKTHKREVLLLLGPPSFPHDYNAGDLWYYHSKSVGKALYLIVPRDYNREVTLTLTFNPDKTLRSWHYDAQ</sequence>
<name>A0A2A7U3J6_EDWTA</name>
<comment type="caution">
    <text evidence="2">The sequence shown here is derived from an EMBL/GenBank/DDBJ whole genome shotgun (WGS) entry which is preliminary data.</text>
</comment>
<dbReference type="AlphaFoldDB" id="A0A2A7U3J6"/>
<evidence type="ECO:0000313" key="2">
    <source>
        <dbReference type="EMBL" id="PEH72848.1"/>
    </source>
</evidence>
<dbReference type="STRING" id="636.AAW15_08800"/>
<dbReference type="RefSeq" id="WP_098143246.1">
    <property type="nucleotide sequence ID" value="NZ_CP084510.1"/>
</dbReference>
<dbReference type="PROSITE" id="PS51257">
    <property type="entry name" value="PROKAR_LIPOPROTEIN"/>
    <property type="match status" value="1"/>
</dbReference>
<accession>A0A2A7U3J6</accession>
<reference evidence="3" key="1">
    <citation type="submission" date="2017-09" db="EMBL/GenBank/DDBJ databases">
        <title>FDA dAtabase for Regulatory Grade micrObial Sequences (FDA-ARGOS): Supporting development and validation of Infectious Disease Dx tests.</title>
        <authorList>
            <person name="Goldberg B."/>
            <person name="Campos J."/>
            <person name="Tallon L."/>
            <person name="Sadzewicz L."/>
            <person name="Ott S."/>
            <person name="Zhao X."/>
            <person name="Nagaraj S."/>
            <person name="Vavikolanu K."/>
            <person name="Aluvathingal J."/>
            <person name="Nadendla S."/>
            <person name="Geyer C."/>
            <person name="Sichtig H."/>
        </authorList>
    </citation>
    <scope>NUCLEOTIDE SEQUENCE [LARGE SCALE GENOMIC DNA]</scope>
    <source>
        <strain evidence="3">FDAARGOS_370</strain>
    </source>
</reference>
<evidence type="ECO:0000256" key="1">
    <source>
        <dbReference type="ARBA" id="ARBA00022729"/>
    </source>
</evidence>